<organism evidence="2 3">
    <name type="scientific">Kineococcus aurantiacus</name>
    <dbReference type="NCBI Taxonomy" id="37633"/>
    <lineage>
        <taxon>Bacteria</taxon>
        <taxon>Bacillati</taxon>
        <taxon>Actinomycetota</taxon>
        <taxon>Actinomycetes</taxon>
        <taxon>Kineosporiales</taxon>
        <taxon>Kineosporiaceae</taxon>
        <taxon>Kineococcus</taxon>
    </lineage>
</organism>
<keyword evidence="1" id="KW-0812">Transmembrane</keyword>
<evidence type="ECO:0000256" key="1">
    <source>
        <dbReference type="SAM" id="Phobius"/>
    </source>
</evidence>
<evidence type="ECO:0000313" key="3">
    <source>
        <dbReference type="Proteomes" id="UP000521922"/>
    </source>
</evidence>
<proteinExistence type="predicted"/>
<protein>
    <submittedName>
        <fullName evidence="2">Uncharacterized protein</fullName>
    </submittedName>
</protein>
<feature type="transmembrane region" description="Helical" evidence="1">
    <location>
        <begin position="76"/>
        <end position="97"/>
    </location>
</feature>
<dbReference type="Proteomes" id="UP000521922">
    <property type="component" value="Unassembled WGS sequence"/>
</dbReference>
<dbReference type="AlphaFoldDB" id="A0A7Y9DMG6"/>
<feature type="transmembrane region" description="Helical" evidence="1">
    <location>
        <begin position="19"/>
        <end position="43"/>
    </location>
</feature>
<dbReference type="RefSeq" id="WP_179752972.1">
    <property type="nucleotide sequence ID" value="NZ_BAAAGN010000010.1"/>
</dbReference>
<comment type="caution">
    <text evidence="2">The sequence shown here is derived from an EMBL/GenBank/DDBJ whole genome shotgun (WGS) entry which is preliminary data.</text>
</comment>
<keyword evidence="3" id="KW-1185">Reference proteome</keyword>
<sequence>MVPPADDVTGPGTGTRWSWVFWCALVAAALPALVSAALAVTTYQDDDLVRSWSSAASDPLEPGDRWAAVLRLDEPGWTSTVTALATLALAVAVAGGVPRWVRVPAARGAVFALGAGGLAWALVSAAATCAYLLSDLTAAEETARRAWGGQRLTFTEWGPTAGQLLLAAAVSGVAAWWSGYRWPGRSDEGVGQDALQRPATQ</sequence>
<name>A0A7Y9DMG6_9ACTN</name>
<dbReference type="EMBL" id="JACCBB010000001">
    <property type="protein sequence ID" value="NYD23327.1"/>
    <property type="molecule type" value="Genomic_DNA"/>
</dbReference>
<accession>A0A7Y9DMG6</accession>
<gene>
    <name evidence="2" type="ORF">BJ968_002867</name>
</gene>
<reference evidence="2 3" key="1">
    <citation type="submission" date="2020-07" db="EMBL/GenBank/DDBJ databases">
        <title>Sequencing the genomes of 1000 actinobacteria strains.</title>
        <authorList>
            <person name="Klenk H.-P."/>
        </authorList>
    </citation>
    <scope>NUCLEOTIDE SEQUENCE [LARGE SCALE GENOMIC DNA]</scope>
    <source>
        <strain evidence="2 3">DSM 7487</strain>
    </source>
</reference>
<keyword evidence="1" id="KW-0472">Membrane</keyword>
<evidence type="ECO:0000313" key="2">
    <source>
        <dbReference type="EMBL" id="NYD23327.1"/>
    </source>
</evidence>
<feature type="transmembrane region" description="Helical" evidence="1">
    <location>
        <begin position="109"/>
        <end position="133"/>
    </location>
</feature>
<feature type="transmembrane region" description="Helical" evidence="1">
    <location>
        <begin position="157"/>
        <end position="177"/>
    </location>
</feature>
<keyword evidence="1" id="KW-1133">Transmembrane helix</keyword>